<dbReference type="Pfam" id="PF14525">
    <property type="entry name" value="AraC_binding_2"/>
    <property type="match status" value="1"/>
</dbReference>
<dbReference type="Pfam" id="PF12833">
    <property type="entry name" value="HTH_18"/>
    <property type="match status" value="1"/>
</dbReference>
<dbReference type="EMBL" id="FQVC01000008">
    <property type="protein sequence ID" value="SHF48700.1"/>
    <property type="molecule type" value="Genomic_DNA"/>
</dbReference>
<evidence type="ECO:0000313" key="6">
    <source>
        <dbReference type="EMBL" id="SHF48700.1"/>
    </source>
</evidence>
<protein>
    <submittedName>
        <fullName evidence="6">AraC-type DNA-binding protein</fullName>
    </submittedName>
</protein>
<evidence type="ECO:0000256" key="1">
    <source>
        <dbReference type="ARBA" id="ARBA00023015"/>
    </source>
</evidence>
<dbReference type="SUPFAM" id="SSF46689">
    <property type="entry name" value="Homeodomain-like"/>
    <property type="match status" value="1"/>
</dbReference>
<proteinExistence type="predicted"/>
<dbReference type="PANTHER" id="PTHR46796:SF6">
    <property type="entry name" value="ARAC SUBFAMILY"/>
    <property type="match status" value="1"/>
</dbReference>
<keyword evidence="7" id="KW-1185">Reference proteome</keyword>
<evidence type="ECO:0000259" key="4">
    <source>
        <dbReference type="PROSITE" id="PS01124"/>
    </source>
</evidence>
<dbReference type="InterPro" id="IPR018060">
    <property type="entry name" value="HTH_AraC"/>
</dbReference>
<dbReference type="PANTHER" id="PTHR46796">
    <property type="entry name" value="HTH-TYPE TRANSCRIPTIONAL ACTIVATOR RHAS-RELATED"/>
    <property type="match status" value="1"/>
</dbReference>
<dbReference type="EMBL" id="LAJF01000091">
    <property type="protein sequence ID" value="KKB82828.1"/>
    <property type="molecule type" value="Genomic_DNA"/>
</dbReference>
<dbReference type="GO" id="GO:0043565">
    <property type="term" value="F:sequence-specific DNA binding"/>
    <property type="evidence" value="ECO:0007669"/>
    <property type="project" value="InterPro"/>
</dbReference>
<feature type="domain" description="HTH araC/xylS-type" evidence="4">
    <location>
        <begin position="226"/>
        <end position="326"/>
    </location>
</feature>
<dbReference type="PRINTS" id="PR00032">
    <property type="entry name" value="HTHARAC"/>
</dbReference>
<dbReference type="STRING" id="1121477.SAMN02745223_02768"/>
<dbReference type="PATRIC" id="fig|1121477.3.peg.4135"/>
<evidence type="ECO:0000313" key="8">
    <source>
        <dbReference type="Proteomes" id="UP000184533"/>
    </source>
</evidence>
<dbReference type="InterPro" id="IPR020449">
    <property type="entry name" value="Tscrpt_reg_AraC-type_HTH"/>
</dbReference>
<sequence length="356" mass="38778">MSIDRANVKAGIPLGKPHIAMDLVPTGDGRAFSDWQTSTSFISQNSLLTEEDAAAFHGSAQIFFLGRLVLLESTASHPTRMLRTGLDVARSDVDLLQICLLTKGVITGRGEPAFRVGPGDICFIDCSQPFECEVSGFAMTVLLVPRDALPSSLSDYLVHGLVLKADRPATAILAQLMRQTYEMAPSLSHDEAEAAARAAVSLAFDLFKSGLSPKKDLASAPLDLLGAAQARIERLLENPELSAAMLQKQLRVSRATLYELFVPNGGVQAYIRERRLQRCYEILRSNHRPNDTIGTVAFSLGFRSEAHFSRAFKDRFGLSPRTLRLEARRQSGDLQPALVAGIAPHMIQALVHGDAK</sequence>
<dbReference type="AlphaFoldDB" id="A0A0F5LKE8"/>
<reference evidence="5 7" key="1">
    <citation type="submission" date="2015-03" db="EMBL/GenBank/DDBJ databases">
        <authorList>
            <person name="Hassan Y.I."/>
            <person name="Lepp D."/>
            <person name="Zhou T."/>
        </authorList>
    </citation>
    <scope>NUCLEOTIDE SEQUENCE [LARGE SCALE GENOMIC DNA]</scope>
    <source>
        <strain evidence="5 7">DSM 17137</strain>
    </source>
</reference>
<organism evidence="5 7">
    <name type="scientific">Devosia limi DSM 17137</name>
    <dbReference type="NCBI Taxonomy" id="1121477"/>
    <lineage>
        <taxon>Bacteria</taxon>
        <taxon>Pseudomonadati</taxon>
        <taxon>Pseudomonadota</taxon>
        <taxon>Alphaproteobacteria</taxon>
        <taxon>Hyphomicrobiales</taxon>
        <taxon>Devosiaceae</taxon>
        <taxon>Devosia</taxon>
    </lineage>
</organism>
<gene>
    <name evidence="6" type="ORF">SAMN02745223_02768</name>
    <name evidence="5" type="ORF">VW29_14820</name>
</gene>
<evidence type="ECO:0000313" key="5">
    <source>
        <dbReference type="EMBL" id="KKB82828.1"/>
    </source>
</evidence>
<evidence type="ECO:0000256" key="2">
    <source>
        <dbReference type="ARBA" id="ARBA00023125"/>
    </source>
</evidence>
<dbReference type="Proteomes" id="UP000033608">
    <property type="component" value="Unassembled WGS sequence"/>
</dbReference>
<dbReference type="InterPro" id="IPR009057">
    <property type="entry name" value="Homeodomain-like_sf"/>
</dbReference>
<dbReference type="SMART" id="SM00342">
    <property type="entry name" value="HTH_ARAC"/>
    <property type="match status" value="1"/>
</dbReference>
<keyword evidence="3" id="KW-0804">Transcription</keyword>
<accession>A0A0F5LKE8</accession>
<dbReference type="Gene3D" id="1.10.10.60">
    <property type="entry name" value="Homeodomain-like"/>
    <property type="match status" value="1"/>
</dbReference>
<dbReference type="PROSITE" id="PS01124">
    <property type="entry name" value="HTH_ARAC_FAMILY_2"/>
    <property type="match status" value="1"/>
</dbReference>
<dbReference type="Proteomes" id="UP000184533">
    <property type="component" value="Unassembled WGS sequence"/>
</dbReference>
<dbReference type="OrthoDB" id="8004517at2"/>
<dbReference type="InterPro" id="IPR050204">
    <property type="entry name" value="AraC_XylS_family_regulators"/>
</dbReference>
<evidence type="ECO:0000313" key="7">
    <source>
        <dbReference type="Proteomes" id="UP000033608"/>
    </source>
</evidence>
<evidence type="ECO:0000256" key="3">
    <source>
        <dbReference type="ARBA" id="ARBA00023163"/>
    </source>
</evidence>
<reference evidence="6 8" key="2">
    <citation type="submission" date="2016-11" db="EMBL/GenBank/DDBJ databases">
        <authorList>
            <person name="Jaros S."/>
            <person name="Januszkiewicz K."/>
            <person name="Wedrychowicz H."/>
        </authorList>
    </citation>
    <scope>NUCLEOTIDE SEQUENCE [LARGE SCALE GENOMIC DNA]</scope>
    <source>
        <strain evidence="6 8">DSM 17137</strain>
    </source>
</reference>
<dbReference type="InterPro" id="IPR035418">
    <property type="entry name" value="AraC-bd_2"/>
</dbReference>
<keyword evidence="1" id="KW-0805">Transcription regulation</keyword>
<keyword evidence="2 6" id="KW-0238">DNA-binding</keyword>
<dbReference type="GO" id="GO:0003700">
    <property type="term" value="F:DNA-binding transcription factor activity"/>
    <property type="evidence" value="ECO:0007669"/>
    <property type="project" value="InterPro"/>
</dbReference>
<dbReference type="RefSeq" id="WP_046136041.1">
    <property type="nucleotide sequence ID" value="NZ_FQVC01000008.1"/>
</dbReference>
<name>A0A0F5LKE8_9HYPH</name>